<feature type="domain" description="Reverse transcriptase Ty1/copia-type" evidence="1">
    <location>
        <begin position="90"/>
        <end position="282"/>
    </location>
</feature>
<evidence type="ECO:0000259" key="1">
    <source>
        <dbReference type="Pfam" id="PF07727"/>
    </source>
</evidence>
<dbReference type="InterPro" id="IPR043502">
    <property type="entry name" value="DNA/RNA_pol_sf"/>
</dbReference>
<dbReference type="Proteomes" id="UP001604336">
    <property type="component" value="Unassembled WGS sequence"/>
</dbReference>
<evidence type="ECO:0000313" key="3">
    <source>
        <dbReference type="Proteomes" id="UP001604336"/>
    </source>
</evidence>
<reference evidence="3" key="1">
    <citation type="submission" date="2024-07" db="EMBL/GenBank/DDBJ databases">
        <title>Two chromosome-level genome assemblies of Korean endemic species Abeliophyllum distichum and Forsythia ovata (Oleaceae).</title>
        <authorList>
            <person name="Jang H."/>
        </authorList>
    </citation>
    <scope>NUCLEOTIDE SEQUENCE [LARGE SCALE GENOMIC DNA]</scope>
</reference>
<keyword evidence="3" id="KW-1185">Reference proteome</keyword>
<dbReference type="PANTHER" id="PTHR43383">
    <property type="entry name" value="NODULIN 6"/>
    <property type="match status" value="1"/>
</dbReference>
<protein>
    <submittedName>
        <fullName evidence="2">Cysteine-rich RLK (RECEPTOR-like protein kinase) 8</fullName>
    </submittedName>
</protein>
<evidence type="ECO:0000313" key="2">
    <source>
        <dbReference type="EMBL" id="KAL2461978.1"/>
    </source>
</evidence>
<comment type="caution">
    <text evidence="2">The sequence shown here is derived from an EMBL/GenBank/DDBJ whole genome shotgun (WGS) entry which is preliminary data.</text>
</comment>
<gene>
    <name evidence="2" type="ORF">Adt_45398</name>
</gene>
<accession>A0ABD1PF11</accession>
<dbReference type="Pfam" id="PF07727">
    <property type="entry name" value="RVT_2"/>
    <property type="match status" value="1"/>
</dbReference>
<organism evidence="2 3">
    <name type="scientific">Abeliophyllum distichum</name>
    <dbReference type="NCBI Taxonomy" id="126358"/>
    <lineage>
        <taxon>Eukaryota</taxon>
        <taxon>Viridiplantae</taxon>
        <taxon>Streptophyta</taxon>
        <taxon>Embryophyta</taxon>
        <taxon>Tracheophyta</taxon>
        <taxon>Spermatophyta</taxon>
        <taxon>Magnoliopsida</taxon>
        <taxon>eudicotyledons</taxon>
        <taxon>Gunneridae</taxon>
        <taxon>Pentapetalae</taxon>
        <taxon>asterids</taxon>
        <taxon>lamiids</taxon>
        <taxon>Lamiales</taxon>
        <taxon>Oleaceae</taxon>
        <taxon>Forsythieae</taxon>
        <taxon>Abeliophyllum</taxon>
    </lineage>
</organism>
<proteinExistence type="predicted"/>
<sequence length="419" mass="48244">MTSNQNNSNNPNKQTYKCTHCNQTGHSKSRYFELIGYPDWWDPTRHQNSRRLSIAAIAQTKEEKDTTSPSALVTTTNTPSKTVVYKADGTIERFKARLVAKGYTQRYGIDYNETFAPVAKINTVRVLLSLSANLDWPLQQFEVNNAFLHGELYEEVYMELPLSYKIEEKQGQKVCKLRKSLYGLKQSPRAWFGRFTSATKAVGYKQSKSADHTLFLKKQQGKAIALIVYVDDMIVKENDPEERKALQEYMSREFKMKDLGPLKYFLWIEVSRSDDCISIDAHVVFLGRNPIAWNSYKQLTIAHSSNEAEYHEIAFEVLWITFLLGELGVSLQSTHVIYCDNIGTTYLCFNPVYHSRMKHIEIDFYFVQPCAKWGLSVSLRPQIILPMVLPSHSPRLDSNYFGPRLVTSMIHRSDIKDKS</sequence>
<name>A0ABD1PF11_9LAMI</name>
<dbReference type="SUPFAM" id="SSF56672">
    <property type="entry name" value="DNA/RNA polymerases"/>
    <property type="match status" value="1"/>
</dbReference>
<dbReference type="AlphaFoldDB" id="A0ABD1PF11"/>
<dbReference type="EMBL" id="JBFOLK010000014">
    <property type="protein sequence ID" value="KAL2461978.1"/>
    <property type="molecule type" value="Genomic_DNA"/>
</dbReference>
<dbReference type="CDD" id="cd09272">
    <property type="entry name" value="RNase_HI_RT_Ty1"/>
    <property type="match status" value="1"/>
</dbReference>
<dbReference type="InterPro" id="IPR013103">
    <property type="entry name" value="RVT_2"/>
</dbReference>
<dbReference type="PANTHER" id="PTHR43383:SF2">
    <property type="entry name" value="AMIDOHYDROLASE 2 FAMILY PROTEIN"/>
    <property type="match status" value="1"/>
</dbReference>